<dbReference type="AlphaFoldDB" id="A0A5K1FVD7"/>
<keyword evidence="2" id="KW-0472">Membrane</keyword>
<feature type="region of interest" description="Disordered" evidence="1">
    <location>
        <begin position="228"/>
        <end position="260"/>
    </location>
</feature>
<feature type="transmembrane region" description="Helical" evidence="2">
    <location>
        <begin position="327"/>
        <end position="351"/>
    </location>
</feature>
<feature type="transmembrane region" description="Helical" evidence="2">
    <location>
        <begin position="363"/>
        <end position="385"/>
    </location>
</feature>
<evidence type="ECO:0000256" key="3">
    <source>
        <dbReference type="SAM" id="SignalP"/>
    </source>
</evidence>
<feature type="signal peptide" evidence="3">
    <location>
        <begin position="1"/>
        <end position="24"/>
    </location>
</feature>
<dbReference type="OrthoDB" id="2020776at2759"/>
<dbReference type="OMA" id="KEIKPFW"/>
<proteinExistence type="predicted"/>
<reference evidence="4" key="1">
    <citation type="submission" date="2019-09" db="EMBL/GenBank/DDBJ databases">
        <authorList>
            <person name="Zhang L."/>
        </authorList>
    </citation>
    <scope>NUCLEOTIDE SEQUENCE</scope>
</reference>
<accession>A0A5K1FVD7</accession>
<dbReference type="Gramene" id="NC8G0215410.1">
    <property type="protein sequence ID" value="NC8G0215410.1:cds"/>
    <property type="gene ID" value="NC8G0215410"/>
</dbReference>
<feature type="transmembrane region" description="Helical" evidence="2">
    <location>
        <begin position="437"/>
        <end position="454"/>
    </location>
</feature>
<feature type="chain" id="PRO_5023899703" evidence="3">
    <location>
        <begin position="25"/>
        <end position="510"/>
    </location>
</feature>
<keyword evidence="2" id="KW-0812">Transmembrane</keyword>
<feature type="transmembrane region" description="Helical" evidence="2">
    <location>
        <begin position="474"/>
        <end position="492"/>
    </location>
</feature>
<dbReference type="PANTHER" id="PTHR35310">
    <property type="entry name" value="CELL WALL INTEGRITY/STRESS RESPONSE COMPONENT-LIKE PROTEIN"/>
    <property type="match status" value="1"/>
</dbReference>
<feature type="region of interest" description="Disordered" evidence="1">
    <location>
        <begin position="149"/>
        <end position="188"/>
    </location>
</feature>
<keyword evidence="3" id="KW-0732">Signal</keyword>
<gene>
    <name evidence="4" type="ORF">NYM_LOCUS25465</name>
</gene>
<feature type="compositionally biased region" description="Low complexity" evidence="1">
    <location>
        <begin position="154"/>
        <end position="163"/>
    </location>
</feature>
<dbReference type="EMBL" id="LR721786">
    <property type="protein sequence ID" value="VVW67844.1"/>
    <property type="molecule type" value="Genomic_DNA"/>
</dbReference>
<feature type="compositionally biased region" description="Basic and acidic residues" evidence="1">
    <location>
        <begin position="249"/>
        <end position="260"/>
    </location>
</feature>
<evidence type="ECO:0000313" key="4">
    <source>
        <dbReference type="EMBL" id="VVW67844.1"/>
    </source>
</evidence>
<feature type="compositionally biased region" description="Basic and acidic residues" evidence="1">
    <location>
        <begin position="121"/>
        <end position="133"/>
    </location>
</feature>
<sequence>MGVVRFFHFIFFFALLLLPSESSAQTIRGSTNGVVVMGGRRILGFEEVPDSEGKQDEAEASDSISLPVKKKKQDKEVSDSSSVLEKKKKKEKEAPDSSFLLEKKAPKEALGSGSVLKKKTKEALDSDSVSEKKVKLEQPIIKQVVKVKKPTNGSTTTSAAATLLKKKTPLNHTNAQSKPVPPTGLKPIKKQADLLKTVESKNKTKVEKKTLGAASDAGDFQIIKKKPDASISTSTSSATPTKKKAPATPEKKKDPKEKETQIKLKKTKEVYSDDEDDLIQDFRGLPYKLQETFIPDLERISTTSKAYLNRANREMVEGFKPLVGHRYAPVVATVTSYIFLLLPLLLVSLLFHQIREYLSLQRLLFFIHGYLGAYFTVLTLTFAFTRVEPLRFFYQYSMTSYINMQVMQTLFYVMYLLMLVLYMVVQFSTATGLWVRVSALVQTMVGAVVGLHYYSAVFHNALAHKPPRASWRSHAVYAFCFLMLSLLAKRVIDRSKKAYHHESGEGDKQN</sequence>
<evidence type="ECO:0000256" key="2">
    <source>
        <dbReference type="SAM" id="Phobius"/>
    </source>
</evidence>
<name>A0A5K1FVD7_9MAGN</name>
<feature type="compositionally biased region" description="Low complexity" evidence="1">
    <location>
        <begin position="229"/>
        <end position="240"/>
    </location>
</feature>
<feature type="compositionally biased region" description="Basic and acidic residues" evidence="1">
    <location>
        <begin position="91"/>
        <end position="107"/>
    </location>
</feature>
<organism evidence="4">
    <name type="scientific">Nymphaea colorata</name>
    <name type="common">pocket water lily</name>
    <dbReference type="NCBI Taxonomy" id="210225"/>
    <lineage>
        <taxon>Eukaryota</taxon>
        <taxon>Viridiplantae</taxon>
        <taxon>Streptophyta</taxon>
        <taxon>Embryophyta</taxon>
        <taxon>Tracheophyta</taxon>
        <taxon>Spermatophyta</taxon>
        <taxon>Magnoliopsida</taxon>
        <taxon>Nymphaeales</taxon>
        <taxon>Nymphaeaceae</taxon>
        <taxon>Nymphaea</taxon>
    </lineage>
</organism>
<protein>
    <submittedName>
        <fullName evidence="4">Uncharacterized protein</fullName>
    </submittedName>
</protein>
<evidence type="ECO:0000256" key="1">
    <source>
        <dbReference type="SAM" id="MobiDB-lite"/>
    </source>
</evidence>
<keyword evidence="2" id="KW-1133">Transmembrane helix</keyword>
<feature type="transmembrane region" description="Helical" evidence="2">
    <location>
        <begin position="405"/>
        <end position="425"/>
    </location>
</feature>
<feature type="region of interest" description="Disordered" evidence="1">
    <location>
        <begin position="47"/>
        <end position="133"/>
    </location>
</feature>
<dbReference type="PANTHER" id="PTHR35310:SF1">
    <property type="entry name" value="CELL WALL INTEGRITY_STRESS RESPONSE COMPONENT-LIKE PROTEIN"/>
    <property type="match status" value="1"/>
</dbReference>